<evidence type="ECO:0000313" key="3">
    <source>
        <dbReference type="Proteomes" id="UP000265768"/>
    </source>
</evidence>
<dbReference type="RefSeq" id="WP_119928376.1">
    <property type="nucleotide sequence ID" value="NZ_QZEY01000008.1"/>
</dbReference>
<dbReference type="PANTHER" id="PTHR35908">
    <property type="entry name" value="HYPOTHETICAL FUSION PROTEIN"/>
    <property type="match status" value="1"/>
</dbReference>
<dbReference type="EMBL" id="QZEY01000008">
    <property type="protein sequence ID" value="RJL30953.1"/>
    <property type="molecule type" value="Genomic_DNA"/>
</dbReference>
<dbReference type="Proteomes" id="UP000265768">
    <property type="component" value="Unassembled WGS sequence"/>
</dbReference>
<feature type="domain" description="VOC" evidence="1">
    <location>
        <begin position="2"/>
        <end position="118"/>
    </location>
</feature>
<dbReference type="CDD" id="cd06587">
    <property type="entry name" value="VOC"/>
    <property type="match status" value="1"/>
</dbReference>
<evidence type="ECO:0000259" key="1">
    <source>
        <dbReference type="PROSITE" id="PS51819"/>
    </source>
</evidence>
<accession>A0A3A4AYM8</accession>
<dbReference type="InterPro" id="IPR037523">
    <property type="entry name" value="VOC_core"/>
</dbReference>
<organism evidence="2 3">
    <name type="scientific">Bailinhaonella thermotolerans</name>
    <dbReference type="NCBI Taxonomy" id="1070861"/>
    <lineage>
        <taxon>Bacteria</taxon>
        <taxon>Bacillati</taxon>
        <taxon>Actinomycetota</taxon>
        <taxon>Actinomycetes</taxon>
        <taxon>Streptosporangiales</taxon>
        <taxon>Streptosporangiaceae</taxon>
        <taxon>Bailinhaonella</taxon>
    </lineage>
</organism>
<dbReference type="PROSITE" id="PS51819">
    <property type="entry name" value="VOC"/>
    <property type="match status" value="1"/>
</dbReference>
<name>A0A3A4AYM8_9ACTN</name>
<dbReference type="InterPro" id="IPR041581">
    <property type="entry name" value="Glyoxalase_6"/>
</dbReference>
<keyword evidence="3" id="KW-1185">Reference proteome</keyword>
<dbReference type="InterPro" id="IPR029068">
    <property type="entry name" value="Glyas_Bleomycin-R_OHBP_Dase"/>
</dbReference>
<reference evidence="2 3" key="1">
    <citation type="submission" date="2018-09" db="EMBL/GenBank/DDBJ databases">
        <title>YIM 75507 draft genome.</title>
        <authorList>
            <person name="Tang S."/>
            <person name="Feng Y."/>
        </authorList>
    </citation>
    <scope>NUCLEOTIDE SEQUENCE [LARGE SCALE GENOMIC DNA]</scope>
    <source>
        <strain evidence="2 3">YIM 75507</strain>
    </source>
</reference>
<dbReference type="Pfam" id="PF18029">
    <property type="entry name" value="Glyoxalase_6"/>
    <property type="match status" value="1"/>
</dbReference>
<protein>
    <submittedName>
        <fullName evidence="2">VOC family protein</fullName>
    </submittedName>
</protein>
<dbReference type="SUPFAM" id="SSF54593">
    <property type="entry name" value="Glyoxalase/Bleomycin resistance protein/Dihydroxybiphenyl dioxygenase"/>
    <property type="match status" value="1"/>
</dbReference>
<sequence length="125" mass="13977">MEIHAITFDVADPYKIASFWSEAMGWPMEEGSEPGADDVWLIPEGSPPVLFQRVPEGKIAKNRVHLDIMPSAGRSRDQEVERMFSLGATALGDFRTEDGKGWVTMLDPEGNEFCVVRGNHERVND</sequence>
<dbReference type="OrthoDB" id="5524593at2"/>
<dbReference type="AlphaFoldDB" id="A0A3A4AYM8"/>
<dbReference type="PANTHER" id="PTHR35908:SF1">
    <property type="entry name" value="CONSERVED PROTEIN"/>
    <property type="match status" value="1"/>
</dbReference>
<proteinExistence type="predicted"/>
<gene>
    <name evidence="2" type="ORF">D5H75_21950</name>
</gene>
<evidence type="ECO:0000313" key="2">
    <source>
        <dbReference type="EMBL" id="RJL30953.1"/>
    </source>
</evidence>
<comment type="caution">
    <text evidence="2">The sequence shown here is derived from an EMBL/GenBank/DDBJ whole genome shotgun (WGS) entry which is preliminary data.</text>
</comment>
<dbReference type="Gene3D" id="3.10.180.10">
    <property type="entry name" value="2,3-Dihydroxybiphenyl 1,2-Dioxygenase, domain 1"/>
    <property type="match status" value="1"/>
</dbReference>